<proteinExistence type="predicted"/>
<dbReference type="Proteomes" id="UP000009283">
    <property type="component" value="Chromosome"/>
</dbReference>
<dbReference type="HOGENOM" id="CLU_2785122_0_0_9"/>
<dbReference type="AlphaFoldDB" id="G2TQH1"/>
<reference evidence="1 2" key="1">
    <citation type="journal article" date="2011" name="Stand. Genomic Sci.">
        <title>Complete Genome Sequence of a thermotolerant sporogenic lactic acid bacterium, Bacillus coagulans strain 36D1.</title>
        <authorList>
            <person name="Rhee M.S."/>
            <person name="Moritz B.E."/>
            <person name="Xie G."/>
            <person name="Glavina Del Rio T."/>
            <person name="Dalin E."/>
            <person name="Tice H."/>
            <person name="Bruce D."/>
            <person name="Goodwin L."/>
            <person name="Chertkov O."/>
            <person name="Brettin T."/>
            <person name="Han C."/>
            <person name="Detter C."/>
            <person name="Pitluck S."/>
            <person name="Land M.L."/>
            <person name="Patel M."/>
            <person name="Ou M."/>
            <person name="Harbrucker R."/>
            <person name="Ingram L.O."/>
            <person name="Shanmugam K.T."/>
        </authorList>
    </citation>
    <scope>NUCLEOTIDE SEQUENCE [LARGE SCALE GENOMIC DNA]</scope>
    <source>
        <strain evidence="1 2">36D1</strain>
    </source>
</reference>
<evidence type="ECO:0000313" key="1">
    <source>
        <dbReference type="EMBL" id="AEO99819.1"/>
    </source>
</evidence>
<sequence>MKPYVWGFLEDQGAGRDAGALFSGKMRGLQQPALFCMSTSSPALFCFNIETDFAKIKIDMKCVSSFTL</sequence>
<dbReference type="KEGG" id="bag:Bcoa_0596"/>
<protein>
    <submittedName>
        <fullName evidence="1">Uncharacterized protein</fullName>
    </submittedName>
</protein>
<dbReference type="EMBL" id="CP003056">
    <property type="protein sequence ID" value="AEO99819.1"/>
    <property type="molecule type" value="Genomic_DNA"/>
</dbReference>
<name>G2TQH1_HEYCO</name>
<organism evidence="1 2">
    <name type="scientific">Heyndrickxia coagulans 36D1</name>
    <dbReference type="NCBI Taxonomy" id="345219"/>
    <lineage>
        <taxon>Bacteria</taxon>
        <taxon>Bacillati</taxon>
        <taxon>Bacillota</taxon>
        <taxon>Bacilli</taxon>
        <taxon>Bacillales</taxon>
        <taxon>Bacillaceae</taxon>
        <taxon>Heyndrickxia</taxon>
    </lineage>
</organism>
<gene>
    <name evidence="1" type="ORF">Bcoa_0596</name>
</gene>
<evidence type="ECO:0000313" key="2">
    <source>
        <dbReference type="Proteomes" id="UP000009283"/>
    </source>
</evidence>
<accession>G2TQH1</accession>